<organism evidence="1 2">
    <name type="scientific">Piloderma croceum (strain F 1598)</name>
    <dbReference type="NCBI Taxonomy" id="765440"/>
    <lineage>
        <taxon>Eukaryota</taxon>
        <taxon>Fungi</taxon>
        <taxon>Dikarya</taxon>
        <taxon>Basidiomycota</taxon>
        <taxon>Agaricomycotina</taxon>
        <taxon>Agaricomycetes</taxon>
        <taxon>Agaricomycetidae</taxon>
        <taxon>Atheliales</taxon>
        <taxon>Atheliaceae</taxon>
        <taxon>Piloderma</taxon>
    </lineage>
</organism>
<evidence type="ECO:0000313" key="1">
    <source>
        <dbReference type="EMBL" id="KIM71748.1"/>
    </source>
</evidence>
<dbReference type="OrthoDB" id="2756984at2759"/>
<evidence type="ECO:0000313" key="2">
    <source>
        <dbReference type="Proteomes" id="UP000054166"/>
    </source>
</evidence>
<dbReference type="Proteomes" id="UP000054166">
    <property type="component" value="Unassembled WGS sequence"/>
</dbReference>
<dbReference type="AlphaFoldDB" id="A0A0C3AD86"/>
<dbReference type="EMBL" id="KN833219">
    <property type="protein sequence ID" value="KIM71748.1"/>
    <property type="molecule type" value="Genomic_DNA"/>
</dbReference>
<accession>A0A0C3AD86</accession>
<keyword evidence="2" id="KW-1185">Reference proteome</keyword>
<gene>
    <name evidence="1" type="ORF">PILCRDRAFT_16762</name>
</gene>
<protein>
    <submittedName>
        <fullName evidence="1">Uncharacterized protein</fullName>
    </submittedName>
</protein>
<reference evidence="2" key="2">
    <citation type="submission" date="2015-01" db="EMBL/GenBank/DDBJ databases">
        <title>Evolutionary Origins and Diversification of the Mycorrhizal Mutualists.</title>
        <authorList>
            <consortium name="DOE Joint Genome Institute"/>
            <consortium name="Mycorrhizal Genomics Consortium"/>
            <person name="Kohler A."/>
            <person name="Kuo A."/>
            <person name="Nagy L.G."/>
            <person name="Floudas D."/>
            <person name="Copeland A."/>
            <person name="Barry K.W."/>
            <person name="Cichocki N."/>
            <person name="Veneault-Fourrey C."/>
            <person name="LaButti K."/>
            <person name="Lindquist E.A."/>
            <person name="Lipzen A."/>
            <person name="Lundell T."/>
            <person name="Morin E."/>
            <person name="Murat C."/>
            <person name="Riley R."/>
            <person name="Ohm R."/>
            <person name="Sun H."/>
            <person name="Tunlid A."/>
            <person name="Henrissat B."/>
            <person name="Grigoriev I.V."/>
            <person name="Hibbett D.S."/>
            <person name="Martin F."/>
        </authorList>
    </citation>
    <scope>NUCLEOTIDE SEQUENCE [LARGE SCALE GENOMIC DNA]</scope>
    <source>
        <strain evidence="2">F 1598</strain>
    </source>
</reference>
<reference evidence="1 2" key="1">
    <citation type="submission" date="2014-04" db="EMBL/GenBank/DDBJ databases">
        <authorList>
            <consortium name="DOE Joint Genome Institute"/>
            <person name="Kuo A."/>
            <person name="Tarkka M."/>
            <person name="Buscot F."/>
            <person name="Kohler A."/>
            <person name="Nagy L.G."/>
            <person name="Floudas D."/>
            <person name="Copeland A."/>
            <person name="Barry K.W."/>
            <person name="Cichocki N."/>
            <person name="Veneault-Fourrey C."/>
            <person name="LaButti K."/>
            <person name="Lindquist E.A."/>
            <person name="Lipzen A."/>
            <person name="Lundell T."/>
            <person name="Morin E."/>
            <person name="Murat C."/>
            <person name="Sun H."/>
            <person name="Tunlid A."/>
            <person name="Henrissat B."/>
            <person name="Grigoriev I.V."/>
            <person name="Hibbett D.S."/>
            <person name="Martin F."/>
            <person name="Nordberg H.P."/>
            <person name="Cantor M.N."/>
            <person name="Hua S.X."/>
        </authorList>
    </citation>
    <scope>NUCLEOTIDE SEQUENCE [LARGE SCALE GENOMIC DNA]</scope>
    <source>
        <strain evidence="1 2">F 1598</strain>
    </source>
</reference>
<name>A0A0C3AD86_PILCF</name>
<sequence length="133" mass="14763">MSFSLSKSFSVAFSTAKEHIYYASRSISHHSWKGKPAYKSGSPDQQKCINHTFDAARDLGFDANGAVKGEIAGGFHTHGGVGSPEWITVQYKDAQGRVLYHQKQDGTIWDRVHVYDNPAINQTPAEKPIKIWA</sequence>
<dbReference type="InParanoid" id="A0A0C3AD86"/>
<dbReference type="HOGENOM" id="CLU_1907485_0_0_1"/>
<proteinExistence type="predicted"/>